<dbReference type="InterPro" id="IPR002933">
    <property type="entry name" value="Peptidase_M20"/>
</dbReference>
<dbReference type="Gene3D" id="3.40.630.10">
    <property type="entry name" value="Zn peptidases"/>
    <property type="match status" value="1"/>
</dbReference>
<dbReference type="PIRSF" id="PIRSF005962">
    <property type="entry name" value="Pept_M20D_amidohydro"/>
    <property type="match status" value="1"/>
</dbReference>
<dbReference type="SUPFAM" id="SSF55031">
    <property type="entry name" value="Bacterial exopeptidase dimerisation domain"/>
    <property type="match status" value="1"/>
</dbReference>
<feature type="binding site" evidence="2">
    <location>
        <position position="109"/>
    </location>
    <ligand>
        <name>Mn(2+)</name>
        <dbReference type="ChEBI" id="CHEBI:29035"/>
        <label>2</label>
    </ligand>
</feature>
<dbReference type="NCBIfam" id="TIGR01891">
    <property type="entry name" value="amidohydrolases"/>
    <property type="match status" value="1"/>
</dbReference>
<dbReference type="GO" id="GO:0019877">
    <property type="term" value="P:diaminopimelate biosynthetic process"/>
    <property type="evidence" value="ECO:0007669"/>
    <property type="project" value="UniProtKB-ARBA"/>
</dbReference>
<dbReference type="EMBL" id="LT906462">
    <property type="protein sequence ID" value="SNV77178.1"/>
    <property type="molecule type" value="Genomic_DNA"/>
</dbReference>
<dbReference type="GO" id="GO:0050118">
    <property type="term" value="F:N-acetyldiaminopimelate deacetylase activity"/>
    <property type="evidence" value="ECO:0007669"/>
    <property type="project" value="UniProtKB-ARBA"/>
</dbReference>
<dbReference type="RefSeq" id="WP_095089386.1">
    <property type="nucleotide sequence ID" value="NZ_BMDM01000001.1"/>
</dbReference>
<feature type="binding site" evidence="2">
    <location>
        <position position="107"/>
    </location>
    <ligand>
        <name>Mn(2+)</name>
        <dbReference type="ChEBI" id="CHEBI:29035"/>
        <label>2</label>
    </ligand>
</feature>
<dbReference type="OrthoDB" id="2985724at2"/>
<keyword evidence="2" id="KW-0479">Metal-binding</keyword>
<dbReference type="Gene3D" id="3.30.70.360">
    <property type="match status" value="1"/>
</dbReference>
<protein>
    <submittedName>
        <fullName evidence="3">Putative peptidase</fullName>
        <ecNumber evidence="3">3.-.-.-</ecNumber>
    </submittedName>
</protein>
<evidence type="ECO:0000256" key="1">
    <source>
        <dbReference type="ARBA" id="ARBA00022801"/>
    </source>
</evidence>
<keyword evidence="2" id="KW-0464">Manganese</keyword>
<dbReference type="FunFam" id="3.30.70.360:FF:000001">
    <property type="entry name" value="N-acetyldiaminopimelate deacetylase"/>
    <property type="match status" value="1"/>
</dbReference>
<keyword evidence="1 3" id="KW-0378">Hydrolase</keyword>
<name>A0A240A2G3_9STAP</name>
<gene>
    <name evidence="3" type="primary">yxeP_4</name>
    <name evidence="3" type="ORF">SAMEA4384403_02119</name>
</gene>
<dbReference type="GO" id="GO:0046872">
    <property type="term" value="F:metal ion binding"/>
    <property type="evidence" value="ECO:0007669"/>
    <property type="project" value="UniProtKB-KW"/>
</dbReference>
<dbReference type="AlphaFoldDB" id="A0A240A2G3"/>
<proteinExistence type="predicted"/>
<accession>A0A240A2G3</accession>
<dbReference type="Proteomes" id="UP000242084">
    <property type="component" value="Chromosome 1"/>
</dbReference>
<evidence type="ECO:0000256" key="2">
    <source>
        <dbReference type="PIRSR" id="PIRSR005962-1"/>
    </source>
</evidence>
<organism evidence="3 4">
    <name type="scientific">Mammaliicoccus stepanovicii</name>
    <dbReference type="NCBI Taxonomy" id="643214"/>
    <lineage>
        <taxon>Bacteria</taxon>
        <taxon>Bacillati</taxon>
        <taxon>Bacillota</taxon>
        <taxon>Bacilli</taxon>
        <taxon>Bacillales</taxon>
        <taxon>Staphylococcaceae</taxon>
        <taxon>Mammaliicoccus</taxon>
    </lineage>
</organism>
<dbReference type="Pfam" id="PF01546">
    <property type="entry name" value="Peptidase_M20"/>
    <property type="match status" value="1"/>
</dbReference>
<comment type="cofactor">
    <cofactor evidence="2">
        <name>Mn(2+)</name>
        <dbReference type="ChEBI" id="CHEBI:29035"/>
    </cofactor>
    <text evidence="2">The Mn(2+) ion enhances activity.</text>
</comment>
<sequence>MNELKSRLFKYLEENEDEMIEIRRHLHKNPELSFKETETANYIESFYKDKDVKITRPVKDEHAIIVEINGHKEGRTIGLRADFDALPITEETDVPFKSTNEGVMHACGHDVHTAYLMLLADALISFKEELPGTIKIIHQHAEEKPPGGAKSIVESGAIDDLDEVYGIHIVPVAGPEFIGYNKGPSFSGSSTFKLTINGLGGHAASPHKTHDALVAGTNFVNTVQNVVSRRIDPLDMGVVTIGAFEAPGGYNVIQDKVTIKGTARYLNPDLEEKMYHEIKKISDSIALGFDVECDLEYNYGYPVLYNHPKETERVANILNNSVGDYFQQLVEIPQVTGSEDFAYYLQKTPGAFYIVGSKPENVDQPYMNHHPKFDVNEDCMLVAAKSLAEITLNRLDSNNE</sequence>
<dbReference type="PANTHER" id="PTHR11014">
    <property type="entry name" value="PEPTIDASE M20 FAMILY MEMBER"/>
    <property type="match status" value="1"/>
</dbReference>
<dbReference type="SUPFAM" id="SSF53187">
    <property type="entry name" value="Zn-dependent exopeptidases"/>
    <property type="match status" value="1"/>
</dbReference>
<dbReference type="InterPro" id="IPR017439">
    <property type="entry name" value="Amidohydrolase"/>
</dbReference>
<feature type="binding site" evidence="2">
    <location>
        <position position="143"/>
    </location>
    <ligand>
        <name>Mn(2+)</name>
        <dbReference type="ChEBI" id="CHEBI:29035"/>
        <label>2</label>
    </ligand>
</feature>
<feature type="binding site" evidence="2">
    <location>
        <position position="168"/>
    </location>
    <ligand>
        <name>Mn(2+)</name>
        <dbReference type="ChEBI" id="CHEBI:29035"/>
        <label>2</label>
    </ligand>
</feature>
<dbReference type="KEGG" id="sste:SAMEA4384403_2119"/>
<dbReference type="InterPro" id="IPR036264">
    <property type="entry name" value="Bact_exopeptidase_dim_dom"/>
</dbReference>
<feature type="binding site" evidence="2">
    <location>
        <position position="369"/>
    </location>
    <ligand>
        <name>Mn(2+)</name>
        <dbReference type="ChEBI" id="CHEBI:29035"/>
        <label>2</label>
    </ligand>
</feature>
<dbReference type="EC" id="3.-.-.-" evidence="3"/>
<keyword evidence="4" id="KW-1185">Reference proteome</keyword>
<dbReference type="PANTHER" id="PTHR11014:SF63">
    <property type="entry name" value="METALLOPEPTIDASE, PUTATIVE (AFU_ORTHOLOGUE AFUA_6G09600)-RELATED"/>
    <property type="match status" value="1"/>
</dbReference>
<reference evidence="3 4" key="1">
    <citation type="submission" date="2017-06" db="EMBL/GenBank/DDBJ databases">
        <authorList>
            <consortium name="Pathogen Informatics"/>
        </authorList>
    </citation>
    <scope>NUCLEOTIDE SEQUENCE [LARGE SCALE GENOMIC DNA]</scope>
    <source>
        <strain evidence="3 4">NCTC13839</strain>
    </source>
</reference>
<evidence type="ECO:0000313" key="4">
    <source>
        <dbReference type="Proteomes" id="UP000242084"/>
    </source>
</evidence>
<evidence type="ECO:0000313" key="3">
    <source>
        <dbReference type="EMBL" id="SNV77178.1"/>
    </source>
</evidence>